<sequence length="140" mass="14989">MAAHRHGVPAHGHWTTSLCGCFEDCGNCCMTFCCPCVTFGRNAEIIDQGATTCCGGCCVFAILAEVGCACLYSCSYRSKLRQQYSLPDQPCGDCCVHFLCGPCALCQEHRELRNRGFDPSAGWASHAHKMNAPSAVTGPS</sequence>
<evidence type="ECO:0000313" key="2">
    <source>
        <dbReference type="Proteomes" id="UP000594263"/>
    </source>
</evidence>
<keyword evidence="2" id="KW-1185">Reference proteome</keyword>
<dbReference type="InterPro" id="IPR006461">
    <property type="entry name" value="PLAC_motif_containing"/>
</dbReference>
<dbReference type="PROSITE" id="PS51257">
    <property type="entry name" value="PROKAR_LIPOPROTEIN"/>
    <property type="match status" value="1"/>
</dbReference>
<dbReference type="OMA" id="LPAEPCC"/>
<dbReference type="EnsemblPlants" id="Kaladp0674s0191.1.v1.1">
    <property type="protein sequence ID" value="Kaladp0674s0191.1.v1.1"/>
    <property type="gene ID" value="Kaladp0674s0191.v1.1"/>
</dbReference>
<dbReference type="AlphaFoldDB" id="A0A7N0VEK9"/>
<name>A0A7N0VEK9_KALFE</name>
<dbReference type="Gramene" id="Kaladp0674s0191.1.v1.1">
    <property type="protein sequence ID" value="Kaladp0674s0191.1.v1.1"/>
    <property type="gene ID" value="Kaladp0674s0191.v1.1"/>
</dbReference>
<proteinExistence type="predicted"/>
<dbReference type="Pfam" id="PF04749">
    <property type="entry name" value="PLAC8"/>
    <property type="match status" value="1"/>
</dbReference>
<organism evidence="1 2">
    <name type="scientific">Kalanchoe fedtschenkoi</name>
    <name type="common">Lavender scallops</name>
    <name type="synonym">South American air plant</name>
    <dbReference type="NCBI Taxonomy" id="63787"/>
    <lineage>
        <taxon>Eukaryota</taxon>
        <taxon>Viridiplantae</taxon>
        <taxon>Streptophyta</taxon>
        <taxon>Embryophyta</taxon>
        <taxon>Tracheophyta</taxon>
        <taxon>Spermatophyta</taxon>
        <taxon>Magnoliopsida</taxon>
        <taxon>eudicotyledons</taxon>
        <taxon>Gunneridae</taxon>
        <taxon>Pentapetalae</taxon>
        <taxon>Saxifragales</taxon>
        <taxon>Crassulaceae</taxon>
        <taxon>Kalanchoe</taxon>
    </lineage>
</organism>
<dbReference type="NCBIfam" id="TIGR01571">
    <property type="entry name" value="A_thal_Cys_rich"/>
    <property type="match status" value="1"/>
</dbReference>
<accession>A0A7N0VEK9</accession>
<evidence type="ECO:0000313" key="1">
    <source>
        <dbReference type="EnsemblPlants" id="Kaladp0674s0191.1.v1.1"/>
    </source>
</evidence>
<dbReference type="Proteomes" id="UP000594263">
    <property type="component" value="Unplaced"/>
</dbReference>
<reference evidence="1" key="1">
    <citation type="submission" date="2021-01" db="UniProtKB">
        <authorList>
            <consortium name="EnsemblPlants"/>
        </authorList>
    </citation>
    <scope>IDENTIFICATION</scope>
</reference>
<protein>
    <submittedName>
        <fullName evidence="1">Uncharacterized protein</fullName>
    </submittedName>
</protein>
<dbReference type="PANTHER" id="PTHR15907">
    <property type="entry name" value="DUF614 FAMILY PROTEIN-RELATED"/>
    <property type="match status" value="1"/>
</dbReference>